<accession>A0A1G1VFN3</accession>
<comment type="caution">
    <text evidence="1">The sequence shown here is derived from an EMBL/GenBank/DDBJ whole genome shotgun (WGS) entry which is preliminary data.</text>
</comment>
<organism evidence="1 2">
    <name type="scientific">Candidatus Blackburnbacteria bacterium RIFCSPLOWO2_01_FULL_40_20</name>
    <dbReference type="NCBI Taxonomy" id="1797519"/>
    <lineage>
        <taxon>Bacteria</taxon>
        <taxon>Candidatus Blackburniibacteriota</taxon>
    </lineage>
</organism>
<sequence>MSAETAVNGLRSEFVGVKPEETVEEVDYNYSLLKIIVEDIEQSAQKPQNLTSRQVENVLDHVLSACAFELNNRGDVRLSCGAVLLVEEAGYLISSRSQAMADKFTFLGCVLSSAPAGAIYHVLADKGIQLGMQADNGEIFNLLADRYSIARLAKARGFRPSPELTLEETRNIADWLLDTHAAL</sequence>
<evidence type="ECO:0000313" key="2">
    <source>
        <dbReference type="Proteomes" id="UP000178659"/>
    </source>
</evidence>
<protein>
    <submittedName>
        <fullName evidence="1">Uncharacterized protein</fullName>
    </submittedName>
</protein>
<proteinExistence type="predicted"/>
<reference evidence="1 2" key="1">
    <citation type="journal article" date="2016" name="Nat. Commun.">
        <title>Thousands of microbial genomes shed light on interconnected biogeochemical processes in an aquifer system.</title>
        <authorList>
            <person name="Anantharaman K."/>
            <person name="Brown C.T."/>
            <person name="Hug L.A."/>
            <person name="Sharon I."/>
            <person name="Castelle C.J."/>
            <person name="Probst A.J."/>
            <person name="Thomas B.C."/>
            <person name="Singh A."/>
            <person name="Wilkins M.J."/>
            <person name="Karaoz U."/>
            <person name="Brodie E.L."/>
            <person name="Williams K.H."/>
            <person name="Hubbard S.S."/>
            <person name="Banfield J.F."/>
        </authorList>
    </citation>
    <scope>NUCLEOTIDE SEQUENCE [LARGE SCALE GENOMIC DNA]</scope>
</reference>
<gene>
    <name evidence="1" type="ORF">A3A77_04730</name>
</gene>
<dbReference type="EMBL" id="MHCC01000002">
    <property type="protein sequence ID" value="OGY14137.1"/>
    <property type="molecule type" value="Genomic_DNA"/>
</dbReference>
<dbReference type="AlphaFoldDB" id="A0A1G1VFN3"/>
<name>A0A1G1VFN3_9BACT</name>
<evidence type="ECO:0000313" key="1">
    <source>
        <dbReference type="EMBL" id="OGY14137.1"/>
    </source>
</evidence>
<dbReference type="Proteomes" id="UP000178659">
    <property type="component" value="Unassembled WGS sequence"/>
</dbReference>